<keyword evidence="5" id="KW-0378">Hydrolase</keyword>
<evidence type="ECO:0000256" key="4">
    <source>
        <dbReference type="ARBA" id="ARBA00022723"/>
    </source>
</evidence>
<evidence type="ECO:0000313" key="10">
    <source>
        <dbReference type="Proteomes" id="UP000621307"/>
    </source>
</evidence>
<accession>A0ABR8BGH4</accession>
<evidence type="ECO:0000256" key="3">
    <source>
        <dbReference type="ARBA" id="ARBA00022722"/>
    </source>
</evidence>
<dbReference type="CDD" id="cd18746">
    <property type="entry name" value="PIN_VapC4-5_FitB-like"/>
    <property type="match status" value="1"/>
</dbReference>
<evidence type="ECO:0000256" key="6">
    <source>
        <dbReference type="ARBA" id="ARBA00022842"/>
    </source>
</evidence>
<dbReference type="Proteomes" id="UP000621307">
    <property type="component" value="Unassembled WGS sequence"/>
</dbReference>
<dbReference type="PANTHER" id="PTHR33653:SF1">
    <property type="entry name" value="RIBONUCLEASE VAPC2"/>
    <property type="match status" value="1"/>
</dbReference>
<dbReference type="PANTHER" id="PTHR33653">
    <property type="entry name" value="RIBONUCLEASE VAPC2"/>
    <property type="match status" value="1"/>
</dbReference>
<evidence type="ECO:0000259" key="8">
    <source>
        <dbReference type="SMART" id="SM00670"/>
    </source>
</evidence>
<evidence type="ECO:0000313" key="9">
    <source>
        <dbReference type="EMBL" id="MBD2252784.1"/>
    </source>
</evidence>
<organism evidence="9 10">
    <name type="scientific">Nostoc parmelioides FACHB-3921</name>
    <dbReference type="NCBI Taxonomy" id="2692909"/>
    <lineage>
        <taxon>Bacteria</taxon>
        <taxon>Bacillati</taxon>
        <taxon>Cyanobacteriota</taxon>
        <taxon>Cyanophyceae</taxon>
        <taxon>Nostocales</taxon>
        <taxon>Nostocaceae</taxon>
        <taxon>Nostoc</taxon>
    </lineage>
</organism>
<comment type="cofactor">
    <cofactor evidence="1">
        <name>Mg(2+)</name>
        <dbReference type="ChEBI" id="CHEBI:18420"/>
    </cofactor>
</comment>
<dbReference type="InterPro" id="IPR029060">
    <property type="entry name" value="PIN-like_dom_sf"/>
</dbReference>
<dbReference type="EMBL" id="JACJQL010000022">
    <property type="protein sequence ID" value="MBD2252784.1"/>
    <property type="molecule type" value="Genomic_DNA"/>
</dbReference>
<dbReference type="RefSeq" id="WP_190568356.1">
    <property type="nucleotide sequence ID" value="NZ_JACJQL010000022.1"/>
</dbReference>
<protein>
    <submittedName>
        <fullName evidence="9">Type II toxin-antitoxin system VapC family toxin</fullName>
    </submittedName>
</protein>
<feature type="domain" description="PIN" evidence="8">
    <location>
        <begin position="1"/>
        <end position="128"/>
    </location>
</feature>
<evidence type="ECO:0000256" key="7">
    <source>
        <dbReference type="ARBA" id="ARBA00038093"/>
    </source>
</evidence>
<dbReference type="Gene3D" id="3.40.50.1010">
    <property type="entry name" value="5'-nuclease"/>
    <property type="match status" value="1"/>
</dbReference>
<comment type="caution">
    <text evidence="9">The sequence shown here is derived from an EMBL/GenBank/DDBJ whole genome shotgun (WGS) entry which is preliminary data.</text>
</comment>
<sequence>MNYILDTNIISELISTQPNQKVIEWLKGLDAKRTFLSVITIGEIRKGIEKLPESLRKKNIQDWFDNELLVQFERRILPLDLSVILLWGELVGELEKKGRKLPPLDSLIAATTKYYNYTLVTRNEKDFDGIEIVVFNPFKET</sequence>
<name>A0ABR8BGH4_9NOSO</name>
<keyword evidence="3" id="KW-0540">Nuclease</keyword>
<evidence type="ECO:0000256" key="5">
    <source>
        <dbReference type="ARBA" id="ARBA00022801"/>
    </source>
</evidence>
<keyword evidence="2" id="KW-1277">Toxin-antitoxin system</keyword>
<gene>
    <name evidence="9" type="ORF">H6G14_15965</name>
</gene>
<evidence type="ECO:0000256" key="1">
    <source>
        <dbReference type="ARBA" id="ARBA00001946"/>
    </source>
</evidence>
<evidence type="ECO:0000256" key="2">
    <source>
        <dbReference type="ARBA" id="ARBA00022649"/>
    </source>
</evidence>
<keyword evidence="6" id="KW-0460">Magnesium</keyword>
<dbReference type="InterPro" id="IPR002716">
    <property type="entry name" value="PIN_dom"/>
</dbReference>
<dbReference type="SUPFAM" id="SSF88723">
    <property type="entry name" value="PIN domain-like"/>
    <property type="match status" value="1"/>
</dbReference>
<dbReference type="InterPro" id="IPR050556">
    <property type="entry name" value="Type_II_TA_system_RNase"/>
</dbReference>
<dbReference type="Pfam" id="PF01850">
    <property type="entry name" value="PIN"/>
    <property type="match status" value="1"/>
</dbReference>
<reference evidence="9 10" key="1">
    <citation type="journal article" date="2020" name="ISME J.">
        <title>Comparative genomics reveals insights into cyanobacterial evolution and habitat adaptation.</title>
        <authorList>
            <person name="Chen M.Y."/>
            <person name="Teng W.K."/>
            <person name="Zhao L."/>
            <person name="Hu C.X."/>
            <person name="Zhou Y.K."/>
            <person name="Han B.P."/>
            <person name="Song L.R."/>
            <person name="Shu W.S."/>
        </authorList>
    </citation>
    <scope>NUCLEOTIDE SEQUENCE [LARGE SCALE GENOMIC DNA]</scope>
    <source>
        <strain evidence="9 10">FACHB-3921</strain>
    </source>
</reference>
<proteinExistence type="inferred from homology"/>
<dbReference type="SMART" id="SM00670">
    <property type="entry name" value="PINc"/>
    <property type="match status" value="1"/>
</dbReference>
<comment type="similarity">
    <text evidence="7">Belongs to the PINc/VapC protein family.</text>
</comment>
<keyword evidence="4" id="KW-0479">Metal-binding</keyword>
<keyword evidence="10" id="KW-1185">Reference proteome</keyword>